<dbReference type="SUPFAM" id="SSF51621">
    <property type="entry name" value="Phosphoenolpyruvate/pyruvate domain"/>
    <property type="match status" value="1"/>
</dbReference>
<evidence type="ECO:0000256" key="3">
    <source>
        <dbReference type="ARBA" id="ARBA00022842"/>
    </source>
</evidence>
<dbReference type="PANTHER" id="PTHR32308">
    <property type="entry name" value="LYASE BETA SUBUNIT, PUTATIVE (AFU_ORTHOLOGUE AFUA_4G13030)-RELATED"/>
    <property type="match status" value="1"/>
</dbReference>
<evidence type="ECO:0000313" key="8">
    <source>
        <dbReference type="Proteomes" id="UP000541421"/>
    </source>
</evidence>
<dbReference type="Gene3D" id="3.20.20.60">
    <property type="entry name" value="Phosphoenolpyruvate-binding domains"/>
    <property type="match status" value="1"/>
</dbReference>
<sequence length="276" mass="30084">MDDTRGLTMIRSALFVPATRTDRIGKALATGADAVIVDLEDAVATEVKSQAREDLVVFLQNNPDVNLWVRVNGAQTQWFEEDVHLCARFLQIKGVMLPKAEHPEQIAQIFHKTGKAVYPIIESAKGIGAIPDIARAQGVARLSFGALDLGVDLGLENGSEGAAFLLNQMRAQLVVQSRVAGIDAPLDGVYPNFKDSEGLRQSMTFAKGMGFAGALCIHPSQVEVIHSVMSYSEEEIRWAKAVLEKYQETGLAAFSFEGKMVDMPVIERAKRLVSGR</sequence>
<dbReference type="Proteomes" id="UP000541421">
    <property type="component" value="Unassembled WGS sequence"/>
</dbReference>
<keyword evidence="7" id="KW-0456">Lyase</keyword>
<evidence type="ECO:0000256" key="1">
    <source>
        <dbReference type="ARBA" id="ARBA00001946"/>
    </source>
</evidence>
<dbReference type="InterPro" id="IPR015813">
    <property type="entry name" value="Pyrv/PenolPyrv_kinase-like_dom"/>
</dbReference>
<evidence type="ECO:0000256" key="4">
    <source>
        <dbReference type="PIRSR" id="PIRSR015582-1"/>
    </source>
</evidence>
<dbReference type="GO" id="GO:0006107">
    <property type="term" value="P:oxaloacetate metabolic process"/>
    <property type="evidence" value="ECO:0007669"/>
    <property type="project" value="TreeGrafter"/>
</dbReference>
<proteinExistence type="predicted"/>
<gene>
    <name evidence="7" type="ORF">HKX40_07885</name>
</gene>
<dbReference type="GO" id="GO:0016829">
    <property type="term" value="F:lyase activity"/>
    <property type="evidence" value="ECO:0007669"/>
    <property type="project" value="UniProtKB-KW"/>
</dbReference>
<evidence type="ECO:0000313" key="7">
    <source>
        <dbReference type="EMBL" id="NOL50052.1"/>
    </source>
</evidence>
<keyword evidence="8" id="KW-1185">Reference proteome</keyword>
<dbReference type="InterPro" id="IPR005000">
    <property type="entry name" value="Aldolase/citrate-lyase_domain"/>
</dbReference>
<keyword evidence="3 5" id="KW-0460">Magnesium</keyword>
<feature type="binding site" evidence="5">
    <location>
        <position position="148"/>
    </location>
    <ligand>
        <name>Mg(2+)</name>
        <dbReference type="ChEBI" id="CHEBI:18420"/>
    </ligand>
</feature>
<dbReference type="AlphaFoldDB" id="A0A7Y4P4G3"/>
<accession>A0A7Y4P4G3</accession>
<feature type="binding site" evidence="4">
    <location>
        <position position="70"/>
    </location>
    <ligand>
        <name>substrate</name>
    </ligand>
</feature>
<evidence type="ECO:0000256" key="5">
    <source>
        <dbReference type="PIRSR" id="PIRSR015582-2"/>
    </source>
</evidence>
<comment type="cofactor">
    <cofactor evidence="1">
        <name>Mg(2+)</name>
        <dbReference type="ChEBI" id="CHEBI:18420"/>
    </cofactor>
</comment>
<dbReference type="InterPro" id="IPR040442">
    <property type="entry name" value="Pyrv_kinase-like_dom_sf"/>
</dbReference>
<evidence type="ECO:0000259" key="6">
    <source>
        <dbReference type="Pfam" id="PF03328"/>
    </source>
</evidence>
<feature type="binding site" evidence="5">
    <location>
        <position position="122"/>
    </location>
    <ligand>
        <name>Mg(2+)</name>
        <dbReference type="ChEBI" id="CHEBI:18420"/>
    </ligand>
</feature>
<dbReference type="GO" id="GO:0000287">
    <property type="term" value="F:magnesium ion binding"/>
    <property type="evidence" value="ECO:0007669"/>
    <property type="project" value="TreeGrafter"/>
</dbReference>
<dbReference type="PIRSF" id="PIRSF015582">
    <property type="entry name" value="Cit_lyase_B"/>
    <property type="match status" value="1"/>
</dbReference>
<comment type="caution">
    <text evidence="7">The sequence shown here is derived from an EMBL/GenBank/DDBJ whole genome shotgun (WGS) entry which is preliminary data.</text>
</comment>
<reference evidence="7 8" key="1">
    <citation type="submission" date="2020-05" db="EMBL/GenBank/DDBJ databases">
        <authorList>
            <person name="Niu N."/>
        </authorList>
    </citation>
    <scope>NUCLEOTIDE SEQUENCE [LARGE SCALE GENOMIC DNA]</scope>
    <source>
        <strain evidence="7 8">LMG10982</strain>
    </source>
</reference>
<feature type="domain" description="HpcH/HpaI aldolase/citrate lyase" evidence="6">
    <location>
        <begin position="11"/>
        <end position="219"/>
    </location>
</feature>
<dbReference type="Pfam" id="PF03328">
    <property type="entry name" value="HpcH_HpaI"/>
    <property type="match status" value="1"/>
</dbReference>
<dbReference type="EMBL" id="JABGBO010000008">
    <property type="protein sequence ID" value="NOL50052.1"/>
    <property type="molecule type" value="Genomic_DNA"/>
</dbReference>
<keyword evidence="2 5" id="KW-0479">Metal-binding</keyword>
<evidence type="ECO:0000256" key="2">
    <source>
        <dbReference type="ARBA" id="ARBA00022723"/>
    </source>
</evidence>
<dbReference type="PANTHER" id="PTHR32308:SF10">
    <property type="entry name" value="CITRATE LYASE SUBUNIT BETA"/>
    <property type="match status" value="1"/>
</dbReference>
<feature type="binding site" evidence="4">
    <location>
        <position position="122"/>
    </location>
    <ligand>
        <name>substrate</name>
    </ligand>
</feature>
<protein>
    <submittedName>
        <fullName evidence="7">CoA ester lyase</fullName>
    </submittedName>
</protein>
<dbReference type="InterPro" id="IPR011206">
    <property type="entry name" value="Citrate_lyase_beta/mcl1/mcl2"/>
</dbReference>
<name>A0A7Y4P4G3_9BURK</name>
<organism evidence="7 8">
    <name type="scientific">Pelistega europaea</name>
    <dbReference type="NCBI Taxonomy" id="106147"/>
    <lineage>
        <taxon>Bacteria</taxon>
        <taxon>Pseudomonadati</taxon>
        <taxon>Pseudomonadota</taxon>
        <taxon>Betaproteobacteria</taxon>
        <taxon>Burkholderiales</taxon>
        <taxon>Alcaligenaceae</taxon>
        <taxon>Pelistega</taxon>
    </lineage>
</organism>